<dbReference type="Proteomes" id="UP000008783">
    <property type="component" value="Unassembled WGS sequence"/>
</dbReference>
<reference key="1">
    <citation type="submission" date="2007-01" db="EMBL/GenBank/DDBJ databases">
        <title>The Genome Sequence of Puccinia graminis f. sp. tritici Strain CRL 75-36-700-3.</title>
        <authorList>
            <consortium name="The Broad Institute Genome Sequencing Platform"/>
            <person name="Birren B."/>
            <person name="Lander E."/>
            <person name="Galagan J."/>
            <person name="Nusbaum C."/>
            <person name="Devon K."/>
            <person name="Cuomo C."/>
            <person name="Jaffe D."/>
            <person name="Butler J."/>
            <person name="Alvarez P."/>
            <person name="Gnerre S."/>
            <person name="Grabherr M."/>
            <person name="Mauceli E."/>
            <person name="Brockman W."/>
            <person name="Young S."/>
            <person name="LaButti K."/>
            <person name="Sykes S."/>
            <person name="DeCaprio D."/>
            <person name="Crawford M."/>
            <person name="Koehrsen M."/>
            <person name="Engels R."/>
            <person name="Montgomery P."/>
            <person name="Pearson M."/>
            <person name="Howarth C."/>
            <person name="Larson L."/>
            <person name="White J."/>
            <person name="Zeng Q."/>
            <person name="Kodira C."/>
            <person name="Yandava C."/>
            <person name="Alvarado L."/>
            <person name="O'Leary S."/>
            <person name="Szabo L."/>
            <person name="Dean R."/>
            <person name="Schein J."/>
        </authorList>
    </citation>
    <scope>NUCLEOTIDE SEQUENCE</scope>
    <source>
        <strain>CRL 75-36-700-3</strain>
    </source>
</reference>
<dbReference type="KEGG" id="pgr:PGTG_19766"/>
<dbReference type="VEuPathDB" id="FungiDB:PGTG_19766"/>
<dbReference type="InParanoid" id="E3LBU4"/>
<protein>
    <submittedName>
        <fullName evidence="1">Uncharacterized protein</fullName>
    </submittedName>
</protein>
<dbReference type="HOGENOM" id="CLU_3260773_0_0_1"/>
<accession>E3LBU4</accession>
<evidence type="ECO:0000313" key="1">
    <source>
        <dbReference type="EMBL" id="EFP94019.1"/>
    </source>
</evidence>
<dbReference type="EMBL" id="DS178428">
    <property type="protein sequence ID" value="EFP94019.1"/>
    <property type="molecule type" value="Genomic_DNA"/>
</dbReference>
<evidence type="ECO:0000313" key="2">
    <source>
        <dbReference type="Proteomes" id="UP000008783"/>
    </source>
</evidence>
<dbReference type="AlphaFoldDB" id="E3LBU4"/>
<sequence>MHSCPLRVYASPKPSDGFGGSTPKYWEIWGFGKKQLPLDIHG</sequence>
<gene>
    <name evidence="1" type="ORF">PGTG_19766</name>
</gene>
<keyword evidence="2" id="KW-1185">Reference proteome</keyword>
<dbReference type="GeneID" id="10535632"/>
<proteinExistence type="predicted"/>
<reference evidence="2" key="2">
    <citation type="journal article" date="2011" name="Proc. Natl. Acad. Sci. U.S.A.">
        <title>Obligate biotrophy features unraveled by the genomic analysis of rust fungi.</title>
        <authorList>
            <person name="Duplessis S."/>
            <person name="Cuomo C.A."/>
            <person name="Lin Y.-C."/>
            <person name="Aerts A."/>
            <person name="Tisserant E."/>
            <person name="Veneault-Fourrey C."/>
            <person name="Joly D.L."/>
            <person name="Hacquard S."/>
            <person name="Amselem J."/>
            <person name="Cantarel B.L."/>
            <person name="Chiu R."/>
            <person name="Coutinho P.M."/>
            <person name="Feau N."/>
            <person name="Field M."/>
            <person name="Frey P."/>
            <person name="Gelhaye E."/>
            <person name="Goldberg J."/>
            <person name="Grabherr M.G."/>
            <person name="Kodira C.D."/>
            <person name="Kohler A."/>
            <person name="Kuees U."/>
            <person name="Lindquist E.A."/>
            <person name="Lucas S.M."/>
            <person name="Mago R."/>
            <person name="Mauceli E."/>
            <person name="Morin E."/>
            <person name="Murat C."/>
            <person name="Pangilinan J.L."/>
            <person name="Park R."/>
            <person name="Pearson M."/>
            <person name="Quesneville H."/>
            <person name="Rouhier N."/>
            <person name="Sakthikumar S."/>
            <person name="Salamov A.A."/>
            <person name="Schmutz J."/>
            <person name="Selles B."/>
            <person name="Shapiro H."/>
            <person name="Tanguay P."/>
            <person name="Tuskan G.A."/>
            <person name="Henrissat B."/>
            <person name="Van de Peer Y."/>
            <person name="Rouze P."/>
            <person name="Ellis J.G."/>
            <person name="Dodds P.N."/>
            <person name="Schein J.E."/>
            <person name="Zhong S."/>
            <person name="Hamelin R.C."/>
            <person name="Grigoriev I.V."/>
            <person name="Szabo L.J."/>
            <person name="Martin F."/>
        </authorList>
    </citation>
    <scope>NUCLEOTIDE SEQUENCE [LARGE SCALE GENOMIC DNA]</scope>
    <source>
        <strain evidence="2">CRL 75-36-700-3 / race SCCL</strain>
    </source>
</reference>
<dbReference type="RefSeq" id="XP_003338438.1">
    <property type="nucleotide sequence ID" value="XM_003338390.1"/>
</dbReference>
<name>E3LBU4_PUCGT</name>
<organism evidence="1 2">
    <name type="scientific">Puccinia graminis f. sp. tritici (strain CRL 75-36-700-3 / race SCCL)</name>
    <name type="common">Black stem rust fungus</name>
    <dbReference type="NCBI Taxonomy" id="418459"/>
    <lineage>
        <taxon>Eukaryota</taxon>
        <taxon>Fungi</taxon>
        <taxon>Dikarya</taxon>
        <taxon>Basidiomycota</taxon>
        <taxon>Pucciniomycotina</taxon>
        <taxon>Pucciniomycetes</taxon>
        <taxon>Pucciniales</taxon>
        <taxon>Pucciniaceae</taxon>
        <taxon>Puccinia</taxon>
    </lineage>
</organism>